<dbReference type="Proteomes" id="UP000215155">
    <property type="component" value="Unassembled WGS sequence"/>
</dbReference>
<feature type="compositionally biased region" description="Basic residues" evidence="1">
    <location>
        <begin position="74"/>
        <end position="92"/>
    </location>
</feature>
<gene>
    <name evidence="2" type="ORF">CFT61_10220</name>
</gene>
<name>A0AA91TIY3_9BACT</name>
<dbReference type="EMBL" id="NMPZ01000015">
    <property type="protein sequence ID" value="OXL43631.1"/>
    <property type="molecule type" value="Genomic_DNA"/>
</dbReference>
<comment type="caution">
    <text evidence="2">The sequence shown here is derived from an EMBL/GenBank/DDBJ whole genome shotgun (WGS) entry which is preliminary data.</text>
</comment>
<evidence type="ECO:0000313" key="2">
    <source>
        <dbReference type="EMBL" id="OXL43631.1"/>
    </source>
</evidence>
<organism evidence="2 3">
    <name type="scientific">Segatella copri</name>
    <dbReference type="NCBI Taxonomy" id="165179"/>
    <lineage>
        <taxon>Bacteria</taxon>
        <taxon>Pseudomonadati</taxon>
        <taxon>Bacteroidota</taxon>
        <taxon>Bacteroidia</taxon>
        <taxon>Bacteroidales</taxon>
        <taxon>Prevotellaceae</taxon>
        <taxon>Segatella</taxon>
    </lineage>
</organism>
<evidence type="ECO:0000256" key="1">
    <source>
        <dbReference type="SAM" id="MobiDB-lite"/>
    </source>
</evidence>
<sequence>MFLFKKLLMENSMEKIVKRLLFILFLSFVFLSVDAQSKPKRDVTKDRKPVTSVPKVQKSIHRFENKVAMNSPRKNIRNSSSRHKKRSSKTLRRRQKLATYLYVDGRKSVSIIVGHFSSKVEHLVSTDGQDWAVTNLPSWCSYVKTSSNSFMLYTLANSEYEDRSSYFYVVADDQYLRVDITQTAVPFDVTNIKATTSTMYLNHNCSSSLLVRATMYVQNAKGIELIPVVFINDGTGSPVKASNSWNSYAMTGSGDVYVAGNTIKPTANSSQSFTVSIYLPNNAMQLRKKKDKLRCFLCLYCPRTRSYVAGAAYVDFKAKVKKGMVITSSY</sequence>
<proteinExistence type="predicted"/>
<protein>
    <submittedName>
        <fullName evidence="2">Uncharacterized protein</fullName>
    </submittedName>
</protein>
<evidence type="ECO:0000313" key="3">
    <source>
        <dbReference type="Proteomes" id="UP000215155"/>
    </source>
</evidence>
<reference evidence="2 3" key="1">
    <citation type="submission" date="2017-07" db="EMBL/GenBank/DDBJ databases">
        <title>Draft genome sequence of Prevotella copri isolated from the gut of healthy adult Indian.</title>
        <authorList>
            <person name="Das B."/>
            <person name="Bag S."/>
            <person name="Ghosh T.S."/>
        </authorList>
    </citation>
    <scope>NUCLEOTIDE SEQUENCE [LARGE SCALE GENOMIC DNA]</scope>
    <source>
        <strain evidence="2 3">Indica</strain>
    </source>
</reference>
<dbReference type="AlphaFoldDB" id="A0AA91TIY3"/>
<accession>A0AA91TIY3</accession>
<feature type="region of interest" description="Disordered" evidence="1">
    <location>
        <begin position="71"/>
        <end position="92"/>
    </location>
</feature>